<dbReference type="InterPro" id="IPR010992">
    <property type="entry name" value="IHF-like_DNA-bd_dom_sf"/>
</dbReference>
<dbReference type="STRING" id="1217970.SAMN05444002_1742"/>
<dbReference type="GO" id="GO:0030527">
    <property type="term" value="F:structural constituent of chromatin"/>
    <property type="evidence" value="ECO:0007669"/>
    <property type="project" value="InterPro"/>
</dbReference>
<evidence type="ECO:0000313" key="5">
    <source>
        <dbReference type="Proteomes" id="UP000184932"/>
    </source>
</evidence>
<dbReference type="SUPFAM" id="SSF47729">
    <property type="entry name" value="IHF-like DNA-binding proteins"/>
    <property type="match status" value="1"/>
</dbReference>
<evidence type="ECO:0000256" key="1">
    <source>
        <dbReference type="ARBA" id="ARBA00010529"/>
    </source>
</evidence>
<keyword evidence="5" id="KW-1185">Reference proteome</keyword>
<organism evidence="4 5">
    <name type="scientific">Vannielia litorea</name>
    <dbReference type="NCBI Taxonomy" id="1217970"/>
    <lineage>
        <taxon>Bacteria</taxon>
        <taxon>Pseudomonadati</taxon>
        <taxon>Pseudomonadota</taxon>
        <taxon>Alphaproteobacteria</taxon>
        <taxon>Rhodobacterales</taxon>
        <taxon>Paracoccaceae</taxon>
        <taxon>Vannielia</taxon>
    </lineage>
</organism>
<dbReference type="EMBL" id="FSRL01000001">
    <property type="protein sequence ID" value="SIN95745.1"/>
    <property type="molecule type" value="Genomic_DNA"/>
</dbReference>
<accession>A0A1N6FKG3</accession>
<gene>
    <name evidence="4" type="ORF">SAMN05444002_1742</name>
</gene>
<feature type="compositionally biased region" description="Low complexity" evidence="3">
    <location>
        <begin position="14"/>
        <end position="28"/>
    </location>
</feature>
<feature type="region of interest" description="Disordered" evidence="3">
    <location>
        <begin position="1"/>
        <end position="28"/>
    </location>
</feature>
<dbReference type="Pfam" id="PF00216">
    <property type="entry name" value="Bac_DNA_binding"/>
    <property type="match status" value="1"/>
</dbReference>
<feature type="compositionally biased region" description="Basic and acidic residues" evidence="3">
    <location>
        <begin position="1"/>
        <end position="11"/>
    </location>
</feature>
<dbReference type="GO" id="GO:0003677">
    <property type="term" value="F:DNA binding"/>
    <property type="evidence" value="ECO:0007669"/>
    <property type="project" value="UniProtKB-KW"/>
</dbReference>
<evidence type="ECO:0000313" key="4">
    <source>
        <dbReference type="EMBL" id="SIN95745.1"/>
    </source>
</evidence>
<dbReference type="RefSeq" id="WP_084192961.1">
    <property type="nucleotide sequence ID" value="NZ_FSRL01000001.1"/>
</dbReference>
<dbReference type="Proteomes" id="UP000184932">
    <property type="component" value="Unassembled WGS sequence"/>
</dbReference>
<protein>
    <submittedName>
        <fullName evidence="4">Nucleoid DNA-binding protein</fullName>
    </submittedName>
</protein>
<sequence length="139" mass="14973">MPGPRKTDGPPKPRAAGTRRTAAKKPAPAVKLVEPAPKPEITVVTPAEPVVSEKMVKKNDLIDRVVEASGLKRKDVKPALEAMFAEMDKIIGEGATLQIPELGKLMIHKRKPVANGEMVMLKLRRKTAAKPLAEDGDNG</sequence>
<dbReference type="InterPro" id="IPR000119">
    <property type="entry name" value="Hist_DNA-bd"/>
</dbReference>
<name>A0A1N6FKG3_9RHOB</name>
<dbReference type="Gene3D" id="4.10.520.10">
    <property type="entry name" value="IHF-like DNA-binding proteins"/>
    <property type="match status" value="1"/>
</dbReference>
<comment type="similarity">
    <text evidence="1">Belongs to the bacterial histone-like protein family.</text>
</comment>
<evidence type="ECO:0000256" key="3">
    <source>
        <dbReference type="SAM" id="MobiDB-lite"/>
    </source>
</evidence>
<dbReference type="AlphaFoldDB" id="A0A1N6FKG3"/>
<keyword evidence="2 4" id="KW-0238">DNA-binding</keyword>
<evidence type="ECO:0000256" key="2">
    <source>
        <dbReference type="ARBA" id="ARBA00023125"/>
    </source>
</evidence>
<proteinExistence type="inferred from homology"/>
<reference evidence="5" key="1">
    <citation type="submission" date="2016-11" db="EMBL/GenBank/DDBJ databases">
        <authorList>
            <person name="Varghese N."/>
            <person name="Submissions S."/>
        </authorList>
    </citation>
    <scope>NUCLEOTIDE SEQUENCE [LARGE SCALE GENOMIC DNA]</scope>
    <source>
        <strain evidence="5">DSM 29440</strain>
    </source>
</reference>
<dbReference type="OrthoDB" id="7873378at2"/>